<accession>A0A4R5Q6E3</accession>
<dbReference type="PANTHER" id="PTHR48080">
    <property type="entry name" value="D-GALACTONATE DEHYDRATASE-RELATED"/>
    <property type="match status" value="1"/>
</dbReference>
<dbReference type="OrthoDB" id="7511553at2"/>
<sequence length="381" mass="41026">MTTRIVRAESFVCRAAIKTPVVNAFGSMTERVAVFVRLTDSEGFAGWGEIWSNFPTIGAEHRARLFDAFIAPRLLDREIADPAAWWAEADRALHLWGLQAGEPGAFSAALAGADLALHDLAARCAGVPLWRHWGGTHAEPVPVYASGLNPDAQALAQVEEARARGYRNFKIKIGFGEARDLATLRPVFSSLRTGERVMVDINQGWDLRTAMHGVQALGEFPLTWIEEPLAADRPSWEWAQVSGASRAPLAAGENLRGAAAYQQALDEHHLGFVQPDCAKWGGASATLPVARAVTAAGRAYCPHFLAGGIGQLASLHLLAAVRGDGLLEVDANPNPLRSEMIDPVLTVREGMMALPEGPGLGIVPDMGLLQRYVVSQTSRYS</sequence>
<protein>
    <submittedName>
        <fullName evidence="3">Mandelate racemase/muconate lactonizing enzyme family protein</fullName>
    </submittedName>
</protein>
<dbReference type="EMBL" id="SMSJ01000122">
    <property type="protein sequence ID" value="TDH58430.1"/>
    <property type="molecule type" value="Genomic_DNA"/>
</dbReference>
<gene>
    <name evidence="3" type="ORF">E2C06_32675</name>
</gene>
<dbReference type="PANTHER" id="PTHR48080:SF2">
    <property type="entry name" value="D-GALACTONATE DEHYDRATASE"/>
    <property type="match status" value="1"/>
</dbReference>
<organism evidence="3 4">
    <name type="scientific">Dankookia rubra</name>
    <dbReference type="NCBI Taxonomy" id="1442381"/>
    <lineage>
        <taxon>Bacteria</taxon>
        <taxon>Pseudomonadati</taxon>
        <taxon>Pseudomonadota</taxon>
        <taxon>Alphaproteobacteria</taxon>
        <taxon>Acetobacterales</taxon>
        <taxon>Roseomonadaceae</taxon>
        <taxon>Dankookia</taxon>
    </lineage>
</organism>
<dbReference type="InterPro" id="IPR013341">
    <property type="entry name" value="Mandelate_racemase_N_dom"/>
</dbReference>
<keyword evidence="1" id="KW-0456">Lyase</keyword>
<dbReference type="Pfam" id="PF02746">
    <property type="entry name" value="MR_MLE_N"/>
    <property type="match status" value="1"/>
</dbReference>
<evidence type="ECO:0000313" key="4">
    <source>
        <dbReference type="Proteomes" id="UP000295096"/>
    </source>
</evidence>
<dbReference type="Proteomes" id="UP000295096">
    <property type="component" value="Unassembled WGS sequence"/>
</dbReference>
<dbReference type="SUPFAM" id="SSF54826">
    <property type="entry name" value="Enolase N-terminal domain-like"/>
    <property type="match status" value="1"/>
</dbReference>
<dbReference type="SMART" id="SM00922">
    <property type="entry name" value="MR_MLE"/>
    <property type="match status" value="1"/>
</dbReference>
<evidence type="ECO:0000313" key="3">
    <source>
        <dbReference type="EMBL" id="TDH58430.1"/>
    </source>
</evidence>
<dbReference type="InterPro" id="IPR034593">
    <property type="entry name" value="DgoD-like"/>
</dbReference>
<dbReference type="CDD" id="cd03316">
    <property type="entry name" value="MR_like"/>
    <property type="match status" value="1"/>
</dbReference>
<dbReference type="InterPro" id="IPR018110">
    <property type="entry name" value="Mandel_Rmase/mucon_lact_enz_CS"/>
</dbReference>
<dbReference type="GO" id="GO:0016829">
    <property type="term" value="F:lyase activity"/>
    <property type="evidence" value="ECO:0007669"/>
    <property type="project" value="UniProtKB-KW"/>
</dbReference>
<dbReference type="Pfam" id="PF13378">
    <property type="entry name" value="MR_MLE_C"/>
    <property type="match status" value="1"/>
</dbReference>
<evidence type="ECO:0000256" key="1">
    <source>
        <dbReference type="ARBA" id="ARBA00023239"/>
    </source>
</evidence>
<dbReference type="GO" id="GO:0000287">
    <property type="term" value="F:magnesium ion binding"/>
    <property type="evidence" value="ECO:0007669"/>
    <property type="project" value="UniProtKB-ARBA"/>
</dbReference>
<evidence type="ECO:0000259" key="2">
    <source>
        <dbReference type="SMART" id="SM00922"/>
    </source>
</evidence>
<name>A0A4R5Q6E3_9PROT</name>
<dbReference type="Gene3D" id="3.20.20.120">
    <property type="entry name" value="Enolase-like C-terminal domain"/>
    <property type="match status" value="1"/>
</dbReference>
<dbReference type="InterPro" id="IPR013342">
    <property type="entry name" value="Mandelate_racemase_C"/>
</dbReference>
<dbReference type="InterPro" id="IPR029065">
    <property type="entry name" value="Enolase_C-like"/>
</dbReference>
<dbReference type="SUPFAM" id="SSF51604">
    <property type="entry name" value="Enolase C-terminal domain-like"/>
    <property type="match status" value="1"/>
</dbReference>
<dbReference type="GO" id="GO:0009063">
    <property type="term" value="P:amino acid catabolic process"/>
    <property type="evidence" value="ECO:0007669"/>
    <property type="project" value="InterPro"/>
</dbReference>
<dbReference type="PROSITE" id="PS00909">
    <property type="entry name" value="MR_MLE_2"/>
    <property type="match status" value="1"/>
</dbReference>
<dbReference type="SFLD" id="SFLDS00001">
    <property type="entry name" value="Enolase"/>
    <property type="match status" value="1"/>
</dbReference>
<dbReference type="SFLD" id="SFLDG00179">
    <property type="entry name" value="mandelate_racemase"/>
    <property type="match status" value="1"/>
</dbReference>
<dbReference type="AlphaFoldDB" id="A0A4R5Q6E3"/>
<reference evidence="3 4" key="1">
    <citation type="journal article" date="2016" name="J. Microbiol.">
        <title>Dankookia rubra gen. nov., sp. nov., an alphaproteobacterium isolated from sediment of a shallow stream.</title>
        <authorList>
            <person name="Kim W.H."/>
            <person name="Kim D.H."/>
            <person name="Kang K."/>
            <person name="Ahn T.Y."/>
        </authorList>
    </citation>
    <scope>NUCLEOTIDE SEQUENCE [LARGE SCALE GENOMIC DNA]</scope>
    <source>
        <strain evidence="3 4">JCM30602</strain>
    </source>
</reference>
<comment type="caution">
    <text evidence="3">The sequence shown here is derived from an EMBL/GenBank/DDBJ whole genome shotgun (WGS) entry which is preliminary data.</text>
</comment>
<dbReference type="InterPro" id="IPR036849">
    <property type="entry name" value="Enolase-like_C_sf"/>
</dbReference>
<feature type="domain" description="Mandelate racemase/muconate lactonizing enzyme C-terminal" evidence="2">
    <location>
        <begin position="151"/>
        <end position="248"/>
    </location>
</feature>
<keyword evidence="4" id="KW-1185">Reference proteome</keyword>
<dbReference type="Gene3D" id="3.30.390.10">
    <property type="entry name" value="Enolase-like, N-terminal domain"/>
    <property type="match status" value="1"/>
</dbReference>
<proteinExistence type="predicted"/>
<dbReference type="InterPro" id="IPR029017">
    <property type="entry name" value="Enolase-like_N"/>
</dbReference>